<accession>A0ABT9CF82</accession>
<dbReference type="InterPro" id="IPR001544">
    <property type="entry name" value="Aminotrans_IV"/>
</dbReference>
<name>A0ABT9CF82_9BACL</name>
<dbReference type="InterPro" id="IPR015890">
    <property type="entry name" value="Chorismate_C"/>
</dbReference>
<dbReference type="Gene3D" id="3.20.10.10">
    <property type="entry name" value="D-amino Acid Aminotransferase, subunit A, domain 2"/>
    <property type="match status" value="1"/>
</dbReference>
<dbReference type="EC" id="2.6.1.85" evidence="2"/>
<gene>
    <name evidence="2" type="primary">pabB</name>
    <name evidence="2" type="ORF">Q5741_15980</name>
</gene>
<evidence type="ECO:0000313" key="3">
    <source>
        <dbReference type="Proteomes" id="UP001240171"/>
    </source>
</evidence>
<dbReference type="InterPro" id="IPR005802">
    <property type="entry name" value="ADC_synth_comp_1"/>
</dbReference>
<dbReference type="SUPFAM" id="SSF56322">
    <property type="entry name" value="ADC synthase"/>
    <property type="match status" value="1"/>
</dbReference>
<feature type="domain" description="Chorismate-utilising enzyme C-terminal" evidence="1">
    <location>
        <begin position="119"/>
        <end position="372"/>
    </location>
</feature>
<evidence type="ECO:0000259" key="1">
    <source>
        <dbReference type="Pfam" id="PF00425"/>
    </source>
</evidence>
<dbReference type="Gene3D" id="3.60.120.10">
    <property type="entry name" value="Anthranilate synthase"/>
    <property type="match status" value="1"/>
</dbReference>
<protein>
    <submittedName>
        <fullName evidence="2">Aminodeoxychorismate synthase component I</fullName>
        <ecNumber evidence="2">2.6.1.85</ecNumber>
    </submittedName>
</protein>
<keyword evidence="2" id="KW-0032">Aminotransferase</keyword>
<dbReference type="SUPFAM" id="SSF56752">
    <property type="entry name" value="D-aminoacid aminotransferase-like PLP-dependent enzymes"/>
    <property type="match status" value="1"/>
</dbReference>
<dbReference type="InterPro" id="IPR043131">
    <property type="entry name" value="BCAT-like_N"/>
</dbReference>
<reference evidence="2 3" key="1">
    <citation type="submission" date="2023-07" db="EMBL/GenBank/DDBJ databases">
        <title>Paenibacillus sp. JX-17 nov. isolated from soil.</title>
        <authorList>
            <person name="Wan Y."/>
            <person name="Liu B."/>
        </authorList>
    </citation>
    <scope>NUCLEOTIDE SEQUENCE [LARGE SCALE GENOMIC DNA]</scope>
    <source>
        <strain evidence="2 3">JX-17</strain>
    </source>
</reference>
<dbReference type="NCBIfam" id="TIGR00553">
    <property type="entry name" value="pabB"/>
    <property type="match status" value="1"/>
</dbReference>
<organism evidence="2 3">
    <name type="scientific">Paenibacillus lacisoli</name>
    <dbReference type="NCBI Taxonomy" id="3064525"/>
    <lineage>
        <taxon>Bacteria</taxon>
        <taxon>Bacillati</taxon>
        <taxon>Bacillota</taxon>
        <taxon>Bacilli</taxon>
        <taxon>Bacillales</taxon>
        <taxon>Paenibacillaceae</taxon>
        <taxon>Paenibacillus</taxon>
    </lineage>
</organism>
<dbReference type="InterPro" id="IPR019999">
    <property type="entry name" value="Anth_synth_I-like"/>
</dbReference>
<dbReference type="PANTHER" id="PTHR11236:SF50">
    <property type="entry name" value="AMINODEOXYCHORISMATE SYNTHASE COMPONENT 1"/>
    <property type="match status" value="1"/>
</dbReference>
<keyword evidence="3" id="KW-1185">Reference proteome</keyword>
<sequence>MKFNKGDSHVHFRDRHGTVHNYIFQKPLEIYQADHLDCINAVLKAAERAALQGRYVVGYVAYEAAGAFDRRLVTRQPGAGPLAWFAVYAQAVPAAEAEAASISEEAEFSLGGWSANTLQDEYSEIIQRIKHHIAEGETYQTNYTIRMNSDFAGDDYAFYRQLCQNQQAAYSAYIHLGDCRVLSVSPELFFEVEDGEILTRPMKGTAPRGRWKEEDDRLREQLRHSDKDRAENVMIVDLLRNDLSRIAETGTVRVDKLFKIELYPTVFQMTSEVWAQTKCGLSEIFSALFPCGSITGAPKVSTMEIITEIEREPRGVYCGSIGLLLPGGHSIFNVAIRTVQLDKQAGKASYGAGGGITWDSSAEGEYQEVYNKAAVLTRKAPGFQLLETLRLERGEYDLLSCHLERMAASAAFFQYPYDEAKVLHELRSLVNHLPEARTAYRVRLLLAKDGTIQAEASALPSGDHSEMQAVLSSEPVNSSNLFLYHKTTHREVYNERKAEGWDETLLWNERGELTEFVIGNLVLEMNGRLYTPPVVSGLLGGTLRRSLLESGRITERVLYRSDLLKAEKIWLINSVRGWVPIRFGSIMLCNPETSFPGVRIVR</sequence>
<dbReference type="InterPro" id="IPR043132">
    <property type="entry name" value="BCAT-like_C"/>
</dbReference>
<dbReference type="Pfam" id="PF01063">
    <property type="entry name" value="Aminotran_4"/>
    <property type="match status" value="1"/>
</dbReference>
<keyword evidence="2" id="KW-0808">Transferase</keyword>
<comment type="caution">
    <text evidence="2">The sequence shown here is derived from an EMBL/GenBank/DDBJ whole genome shotgun (WGS) entry which is preliminary data.</text>
</comment>
<dbReference type="Proteomes" id="UP001240171">
    <property type="component" value="Unassembled WGS sequence"/>
</dbReference>
<dbReference type="InterPro" id="IPR036038">
    <property type="entry name" value="Aminotransferase-like"/>
</dbReference>
<dbReference type="PRINTS" id="PR00095">
    <property type="entry name" value="ANTSNTHASEI"/>
</dbReference>
<dbReference type="EMBL" id="JAUQTB010000010">
    <property type="protein sequence ID" value="MDO7907912.1"/>
    <property type="molecule type" value="Genomic_DNA"/>
</dbReference>
<dbReference type="Pfam" id="PF00425">
    <property type="entry name" value="Chorismate_bind"/>
    <property type="match status" value="1"/>
</dbReference>
<dbReference type="InterPro" id="IPR005801">
    <property type="entry name" value="ADC_synthase"/>
</dbReference>
<dbReference type="PANTHER" id="PTHR11236">
    <property type="entry name" value="AMINOBENZOATE/ANTHRANILATE SYNTHASE"/>
    <property type="match status" value="1"/>
</dbReference>
<dbReference type="RefSeq" id="WP_305025128.1">
    <property type="nucleotide sequence ID" value="NZ_JAUQTB010000010.1"/>
</dbReference>
<evidence type="ECO:0000313" key="2">
    <source>
        <dbReference type="EMBL" id="MDO7907912.1"/>
    </source>
</evidence>
<proteinExistence type="predicted"/>
<dbReference type="Gene3D" id="3.30.470.10">
    <property type="match status" value="1"/>
</dbReference>
<dbReference type="GO" id="GO:0046820">
    <property type="term" value="F:4-amino-4-deoxychorismate synthase activity"/>
    <property type="evidence" value="ECO:0007669"/>
    <property type="project" value="UniProtKB-EC"/>
</dbReference>